<dbReference type="SUPFAM" id="SSF52540">
    <property type="entry name" value="P-loop containing nucleoside triphosphate hydrolases"/>
    <property type="match status" value="1"/>
</dbReference>
<dbReference type="Pfam" id="PF13481">
    <property type="entry name" value="AAA_25"/>
    <property type="match status" value="1"/>
</dbReference>
<proteinExistence type="predicted"/>
<dbReference type="Proteomes" id="UP000246085">
    <property type="component" value="Chromosome BRAD3257"/>
</dbReference>
<dbReference type="KEGG" id="bvz:BRAD3257_1606"/>
<dbReference type="AlphaFoldDB" id="A0A2U3PU95"/>
<dbReference type="Gene3D" id="3.40.50.300">
    <property type="entry name" value="P-loop containing nucleotide triphosphate hydrolases"/>
    <property type="match status" value="1"/>
</dbReference>
<organism evidence="1 2">
    <name type="scientific">Bradyrhizobium vignae</name>
    <dbReference type="NCBI Taxonomy" id="1549949"/>
    <lineage>
        <taxon>Bacteria</taxon>
        <taxon>Pseudomonadati</taxon>
        <taxon>Pseudomonadota</taxon>
        <taxon>Alphaproteobacteria</taxon>
        <taxon>Hyphomicrobiales</taxon>
        <taxon>Nitrobacteraceae</taxon>
        <taxon>Bradyrhizobium</taxon>
    </lineage>
</organism>
<evidence type="ECO:0000313" key="1">
    <source>
        <dbReference type="EMBL" id="SPP92730.1"/>
    </source>
</evidence>
<protein>
    <submittedName>
        <fullName evidence="1">ATPase-like protein</fullName>
    </submittedName>
</protein>
<sequence length="191" mass="21166">MENAREKRKEQKRSNAITATPFVFQDPSTLPRRDNLYGGHFIRRYVSSTVGGGGGGKSSIEVADMLGMVSANPPLRGWYFNLEDPIDEIKRRVTAAAMHHGVDPEVLNANLFVDSGRDQSLVVVTQQGRETKIVEPVVKALIAEMKYKGIDVLIVDPFVSTHEVEENDNNKIQQVANQFTRVANEANASVE</sequence>
<evidence type="ECO:0000313" key="2">
    <source>
        <dbReference type="Proteomes" id="UP000246085"/>
    </source>
</evidence>
<accession>A0A2U3PU95</accession>
<gene>
    <name evidence="1" type="ORF">BRAD3257_1606</name>
</gene>
<name>A0A2U3PU95_9BRAD</name>
<dbReference type="InterPro" id="IPR027417">
    <property type="entry name" value="P-loop_NTPase"/>
</dbReference>
<dbReference type="EMBL" id="LS398110">
    <property type="protein sequence ID" value="SPP92730.1"/>
    <property type="molecule type" value="Genomic_DNA"/>
</dbReference>
<reference evidence="1 2" key="1">
    <citation type="submission" date="2018-03" db="EMBL/GenBank/DDBJ databases">
        <authorList>
            <person name="Gully D."/>
        </authorList>
    </citation>
    <scope>NUCLEOTIDE SEQUENCE [LARGE SCALE GENOMIC DNA]</scope>
    <source>
        <strain evidence="1">ORS3257</strain>
    </source>
</reference>